<accession>A0A5S6Q6Q1</accession>
<sequence>MAISAVLSSFFPFNVRLSPWSQSTRATARGQHFRRDVNWACGFVVNQRLDVLGKKGAVAKELVGSTSLHKHMRRSIVQKMASFPAMAETQAEENAKDEHGQQPSADDSEQSQLSESSDLVTQLTKIQPLLPPIVSSADCGSQSASALSNELIKMGAITPFVLPTNPSEGTLPIPQVRNIIATVNMGCKLDLKKITLSVRNAEYNPARFAAVILRIRDPRTTALVFSSGKLVCIGAKTEDMCSLACRKYVRIMQKLNFEAKFRDFKIQNMVASFDMRFPVHLERLCVAHAQFCTYEPELFAGLVYRMVHPRVVLLIFVSGKGVIMGAKERKDFDEAFTNISPILNGFRKQRFPNASSRDVVLMRAWQAASRGYCMAPAPRKCSDTLCRLRNFEQSAKEAGRILCAAYGVGDVPTAIPRLLEWGFRPTNDVGQGPKEFDDEELITMLNGSSNRQARTHVCP</sequence>
<evidence type="ECO:0000256" key="3">
    <source>
        <dbReference type="ARBA" id="ARBA00023125"/>
    </source>
</evidence>
<evidence type="ECO:0000256" key="1">
    <source>
        <dbReference type="ARBA" id="ARBA00004123"/>
    </source>
</evidence>
<keyword evidence="5" id="KW-0539">Nucleus</keyword>
<dbReference type="WBParaSite" id="TMUE_1000002840.1">
    <property type="protein sequence ID" value="TMUE_1000002840.1"/>
    <property type="gene ID" value="WBGene00294509"/>
</dbReference>
<dbReference type="CDD" id="cd04516">
    <property type="entry name" value="TBP_eukaryotes"/>
    <property type="match status" value="1"/>
</dbReference>
<comment type="subcellular location">
    <subcellularLocation>
        <location evidence="1">Nucleus</location>
    </subcellularLocation>
</comment>
<evidence type="ECO:0000313" key="8">
    <source>
        <dbReference type="WBParaSite" id="TMUE_1000002840.1"/>
    </source>
</evidence>
<evidence type="ECO:0000256" key="2">
    <source>
        <dbReference type="ARBA" id="ARBA00005560"/>
    </source>
</evidence>
<dbReference type="Proteomes" id="UP000046395">
    <property type="component" value="Unassembled WGS sequence"/>
</dbReference>
<dbReference type="HAMAP" id="MF_00408">
    <property type="entry name" value="TATA_bind_prot_arch"/>
    <property type="match status" value="1"/>
</dbReference>
<keyword evidence="3" id="KW-0238">DNA-binding</keyword>
<dbReference type="InterPro" id="IPR033710">
    <property type="entry name" value="TBP_eukaryotic"/>
</dbReference>
<dbReference type="Gene3D" id="3.30.310.10">
    <property type="entry name" value="TATA-Binding Protein"/>
    <property type="match status" value="2"/>
</dbReference>
<dbReference type="InterPro" id="IPR000814">
    <property type="entry name" value="TBP"/>
</dbReference>
<dbReference type="GO" id="GO:0005634">
    <property type="term" value="C:nucleus"/>
    <property type="evidence" value="ECO:0007669"/>
    <property type="project" value="UniProtKB-SubCell"/>
</dbReference>
<evidence type="ECO:0000313" key="7">
    <source>
        <dbReference type="Proteomes" id="UP000046395"/>
    </source>
</evidence>
<dbReference type="PRINTS" id="PR00686">
    <property type="entry name" value="TIFACTORIID"/>
</dbReference>
<dbReference type="Pfam" id="PF00352">
    <property type="entry name" value="TBP"/>
    <property type="match status" value="2"/>
</dbReference>
<feature type="region of interest" description="Disordered" evidence="6">
    <location>
        <begin position="86"/>
        <end position="117"/>
    </location>
</feature>
<dbReference type="PANTHER" id="PTHR10126">
    <property type="entry name" value="TATA-BOX BINDING PROTEIN"/>
    <property type="match status" value="1"/>
</dbReference>
<comment type="similarity">
    <text evidence="2">Belongs to the TBP family.</text>
</comment>
<organism evidence="7 8">
    <name type="scientific">Trichuris muris</name>
    <name type="common">Mouse whipworm</name>
    <dbReference type="NCBI Taxonomy" id="70415"/>
    <lineage>
        <taxon>Eukaryota</taxon>
        <taxon>Metazoa</taxon>
        <taxon>Ecdysozoa</taxon>
        <taxon>Nematoda</taxon>
        <taxon>Enoplea</taxon>
        <taxon>Dorylaimia</taxon>
        <taxon>Trichinellida</taxon>
        <taxon>Trichuridae</taxon>
        <taxon>Trichuris</taxon>
    </lineage>
</organism>
<dbReference type="FunFam" id="3.30.310.10:FF:000001">
    <property type="entry name" value="TATA-box-binding protein 2"/>
    <property type="match status" value="1"/>
</dbReference>
<dbReference type="GO" id="GO:0003677">
    <property type="term" value="F:DNA binding"/>
    <property type="evidence" value="ECO:0007669"/>
    <property type="project" value="UniProtKB-KW"/>
</dbReference>
<dbReference type="GO" id="GO:0006352">
    <property type="term" value="P:DNA-templated transcription initiation"/>
    <property type="evidence" value="ECO:0007669"/>
    <property type="project" value="InterPro"/>
</dbReference>
<evidence type="ECO:0000256" key="4">
    <source>
        <dbReference type="ARBA" id="ARBA00023163"/>
    </source>
</evidence>
<keyword evidence="7" id="KW-1185">Reference proteome</keyword>
<reference evidence="8" key="1">
    <citation type="submission" date="2019-12" db="UniProtKB">
        <authorList>
            <consortium name="WormBaseParasite"/>
        </authorList>
    </citation>
    <scope>IDENTIFICATION</scope>
</reference>
<keyword evidence="4" id="KW-0804">Transcription</keyword>
<dbReference type="AlphaFoldDB" id="A0A5S6Q6Q1"/>
<name>A0A5S6Q6Q1_TRIMR</name>
<dbReference type="InterPro" id="IPR012295">
    <property type="entry name" value="TBP_dom_sf"/>
</dbReference>
<protein>
    <submittedName>
        <fullName evidence="8">TATA-box-binding protein</fullName>
    </submittedName>
</protein>
<dbReference type="STRING" id="70415.A0A5S6Q6Q1"/>
<proteinExistence type="inferred from homology"/>
<dbReference type="SUPFAM" id="SSF55945">
    <property type="entry name" value="TATA-box binding protein-like"/>
    <property type="match status" value="2"/>
</dbReference>
<evidence type="ECO:0000256" key="6">
    <source>
        <dbReference type="SAM" id="MobiDB-lite"/>
    </source>
</evidence>
<evidence type="ECO:0000256" key="5">
    <source>
        <dbReference type="ARBA" id="ARBA00023242"/>
    </source>
</evidence>